<dbReference type="AlphaFoldDB" id="A0A9X2F5S4"/>
<evidence type="ECO:0000313" key="3">
    <source>
        <dbReference type="Proteomes" id="UP001155241"/>
    </source>
</evidence>
<dbReference type="InterPro" id="IPR006116">
    <property type="entry name" value="NT_2-5OAS_ClassI-CCAase"/>
</dbReference>
<evidence type="ECO:0000313" key="2">
    <source>
        <dbReference type="EMBL" id="MCO6042705.1"/>
    </source>
</evidence>
<dbReference type="Pfam" id="PF18144">
    <property type="entry name" value="SMODS"/>
    <property type="match status" value="1"/>
</dbReference>
<sequence>MLTEIQASANAELDKVLELLCELLQPTPSLWQDAQQKYQAAANWLSAQESQLYSLRPDIKYQGSALIETVVRPWQREEFDVDLLCILETDQRRHPDPMAVYDLVADRLAEHATYRRLMNRKARCIELDYAGQFHLDIVPAILQLGSATKLLIPDRSLKTWLPTDPFGYADWFFGRTPVTQPLVEHYRARADVEPLRPAKRAAQILPLQRTVQLMKRRRDLYFDGNAAAPKSIALTTLTAKHYGGQALCTDALLGALDGIDAEIQQSAAILAIPNPVDPRENLGRHWNAHSYTRFTRFIRQFSEEMRELFAMRGWDRITEALEALFGERARTAVENYAKNMEARRRSSNLGYSAGPVILTPSAAPTHTVPRNEFYGR</sequence>
<dbReference type="CDD" id="cd05400">
    <property type="entry name" value="NT_2-5OAS_ClassI-CCAase"/>
    <property type="match status" value="1"/>
</dbReference>
<dbReference type="EMBL" id="JAMXLR010000006">
    <property type="protein sequence ID" value="MCO6042705.1"/>
    <property type="molecule type" value="Genomic_DNA"/>
</dbReference>
<gene>
    <name evidence="2" type="ORF">NG895_02185</name>
</gene>
<evidence type="ECO:0000256" key="1">
    <source>
        <dbReference type="ARBA" id="ARBA00023118"/>
    </source>
</evidence>
<dbReference type="Proteomes" id="UP001155241">
    <property type="component" value="Unassembled WGS sequence"/>
</dbReference>
<organism evidence="2 3">
    <name type="scientific">Aeoliella straminimaris</name>
    <dbReference type="NCBI Taxonomy" id="2954799"/>
    <lineage>
        <taxon>Bacteria</taxon>
        <taxon>Pseudomonadati</taxon>
        <taxon>Planctomycetota</taxon>
        <taxon>Planctomycetia</taxon>
        <taxon>Pirellulales</taxon>
        <taxon>Lacipirellulaceae</taxon>
        <taxon>Aeoliella</taxon>
    </lineage>
</organism>
<proteinExistence type="predicted"/>
<comment type="caution">
    <text evidence="2">The sequence shown here is derived from an EMBL/GenBank/DDBJ whole genome shotgun (WGS) entry which is preliminary data.</text>
</comment>
<dbReference type="GO" id="GO:0016779">
    <property type="term" value="F:nucleotidyltransferase activity"/>
    <property type="evidence" value="ECO:0007669"/>
    <property type="project" value="InterPro"/>
</dbReference>
<dbReference type="GO" id="GO:0051607">
    <property type="term" value="P:defense response to virus"/>
    <property type="evidence" value="ECO:0007669"/>
    <property type="project" value="UniProtKB-KW"/>
</dbReference>
<protein>
    <submittedName>
        <fullName evidence="2">Nucleotidyltransferase</fullName>
    </submittedName>
</protein>
<reference evidence="2" key="1">
    <citation type="submission" date="2022-06" db="EMBL/GenBank/DDBJ databases">
        <title>Aeoliella straminimaris, a novel planctomycete from sediments.</title>
        <authorList>
            <person name="Vitorino I.R."/>
            <person name="Lage O.M."/>
        </authorList>
    </citation>
    <scope>NUCLEOTIDE SEQUENCE</scope>
    <source>
        <strain evidence="2">ICT_H6.2</strain>
    </source>
</reference>
<accession>A0A9X2F5S4</accession>
<keyword evidence="3" id="KW-1185">Reference proteome</keyword>
<name>A0A9X2F5S4_9BACT</name>
<keyword evidence="1" id="KW-0051">Antiviral defense</keyword>
<dbReference type="RefSeq" id="WP_252850801.1">
    <property type="nucleotide sequence ID" value="NZ_JAMXLR010000006.1"/>
</dbReference>